<keyword evidence="6" id="KW-0677">Repeat</keyword>
<proteinExistence type="predicted"/>
<dbReference type="InterPro" id="IPR011009">
    <property type="entry name" value="Kinase-like_dom_sf"/>
</dbReference>
<dbReference type="Pfam" id="PF07714">
    <property type="entry name" value="PK_Tyr_Ser-Thr"/>
    <property type="match status" value="1"/>
</dbReference>
<dbReference type="InterPro" id="IPR050994">
    <property type="entry name" value="At_inactive_RLKs"/>
</dbReference>
<dbReference type="InterPro" id="IPR001245">
    <property type="entry name" value="Ser-Thr/Tyr_kinase_cat_dom"/>
</dbReference>
<sequence>MEVSIAVFTALLLLGWGAPFPVAADPALDKFALLDFIRYLPHGRLLNWNPFIPVCGNWIGITCSADGSRIIGVRLPGVGLSGAIPPNTISRLSALQTLSLRSNSLTGPLPADFILLTSLTDLHLQQNGFSGLLPSDFSVWPNLTVLDLSFNAFNGSIPSSISNLTQLTALNLSNNSLSGSIPDLQLPNLKLLNLSYNRLVGTIPGSLRLFPISSFSGNNLSPTNFTRPSPSPSPSPSPLPSPTTSPVSSSPGRKLSESVILGIIVGGCVLGFAIFAAVLLVVWSRKKQQVLVSGKLVKRERSTGKEPAGNQGEVNPLVFFEGCTFAFDLEDLLRASAEVLGKGTFGTAYKALLEDSTAVVVKRLKDVGVGKREFEQQMATIGRLKHENIVELRAYYYSKDEKLMVYDYFSPGSVSSMLHGRQGEERTPLGWETRLRIALGAARGIAHLHSDSGGNLVHGNIRSSNIFLNQRLYGCLSDVGLALLAGAGGRRPVGYRAPELVDGRRPTQSSDIYSFGVFLLELLTGKTPVRVAGGAAGEVVHLVRWVQSVVREEWTAEVFDVELMRCPEVEEGLVEMLRVAMVCVAAAPEQRPAIADVVRMIADVGRSENDAADRSSSGGAVTPAGNRFSSPAAEGPPVI</sequence>
<dbReference type="FunFam" id="3.30.200.20:FF:000307">
    <property type="entry name" value="pollen receptor-like kinase 1"/>
    <property type="match status" value="1"/>
</dbReference>
<gene>
    <name evidence="16" type="ORF">SI8410_06008062</name>
</gene>
<feature type="domain" description="Protein kinase" evidence="15">
    <location>
        <begin position="334"/>
        <end position="604"/>
    </location>
</feature>
<feature type="transmembrane region" description="Helical" evidence="13">
    <location>
        <begin position="259"/>
        <end position="283"/>
    </location>
</feature>
<dbReference type="EMBL" id="LR746269">
    <property type="protein sequence ID" value="CAA7397397.1"/>
    <property type="molecule type" value="Genomic_DNA"/>
</dbReference>
<dbReference type="InterPro" id="IPR001611">
    <property type="entry name" value="Leu-rich_rpt"/>
</dbReference>
<feature type="region of interest" description="Disordered" evidence="12">
    <location>
        <begin position="221"/>
        <end position="252"/>
    </location>
</feature>
<dbReference type="SMART" id="SM00369">
    <property type="entry name" value="LRR_TYP"/>
    <property type="match status" value="4"/>
</dbReference>
<evidence type="ECO:0000313" key="17">
    <source>
        <dbReference type="Proteomes" id="UP000663760"/>
    </source>
</evidence>
<keyword evidence="4 13" id="KW-0812">Transmembrane</keyword>
<dbReference type="Pfam" id="PF13855">
    <property type="entry name" value="LRR_8"/>
    <property type="match status" value="1"/>
</dbReference>
<dbReference type="Gene3D" id="3.30.200.20">
    <property type="entry name" value="Phosphorylase Kinase, domain 1"/>
    <property type="match status" value="1"/>
</dbReference>
<evidence type="ECO:0000256" key="9">
    <source>
        <dbReference type="ARBA" id="ARBA00022989"/>
    </source>
</evidence>
<keyword evidence="3" id="KW-0433">Leucine-rich repeat</keyword>
<reference evidence="16" key="1">
    <citation type="submission" date="2020-02" db="EMBL/GenBank/DDBJ databases">
        <authorList>
            <person name="Scholz U."/>
            <person name="Mascher M."/>
            <person name="Fiebig A."/>
        </authorList>
    </citation>
    <scope>NUCLEOTIDE SEQUENCE</scope>
</reference>
<evidence type="ECO:0000256" key="12">
    <source>
        <dbReference type="SAM" id="MobiDB-lite"/>
    </source>
</evidence>
<protein>
    <recommendedName>
        <fullName evidence="15">Protein kinase domain-containing protein</fullName>
    </recommendedName>
</protein>
<evidence type="ECO:0000256" key="14">
    <source>
        <dbReference type="SAM" id="SignalP"/>
    </source>
</evidence>
<dbReference type="InterPro" id="IPR003591">
    <property type="entry name" value="Leu-rich_rpt_typical-subtyp"/>
</dbReference>
<name>A0A7I8KHU0_SPIIN</name>
<dbReference type="GO" id="GO:0004672">
    <property type="term" value="F:protein kinase activity"/>
    <property type="evidence" value="ECO:0007669"/>
    <property type="project" value="InterPro"/>
</dbReference>
<dbReference type="InterPro" id="IPR013210">
    <property type="entry name" value="LRR_N_plant-typ"/>
</dbReference>
<keyword evidence="7 11" id="KW-0547">Nucleotide-binding</keyword>
<evidence type="ECO:0000256" key="2">
    <source>
        <dbReference type="ARBA" id="ARBA00022553"/>
    </source>
</evidence>
<dbReference type="PROSITE" id="PS50011">
    <property type="entry name" value="PROTEIN_KINASE_DOM"/>
    <property type="match status" value="1"/>
</dbReference>
<feature type="compositionally biased region" description="Pro residues" evidence="12">
    <location>
        <begin position="229"/>
        <end position="243"/>
    </location>
</feature>
<keyword evidence="5 14" id="KW-0732">Signal</keyword>
<dbReference type="GO" id="GO:0005886">
    <property type="term" value="C:plasma membrane"/>
    <property type="evidence" value="ECO:0007669"/>
    <property type="project" value="UniProtKB-SubCell"/>
</dbReference>
<dbReference type="PANTHER" id="PTHR48010:SF6">
    <property type="entry name" value="OS01G0223600 PROTEIN"/>
    <property type="match status" value="1"/>
</dbReference>
<evidence type="ECO:0000256" key="1">
    <source>
        <dbReference type="ARBA" id="ARBA00004162"/>
    </source>
</evidence>
<feature type="region of interest" description="Disordered" evidence="12">
    <location>
        <begin position="608"/>
        <end position="639"/>
    </location>
</feature>
<keyword evidence="10 13" id="KW-0472">Membrane</keyword>
<evidence type="ECO:0000256" key="7">
    <source>
        <dbReference type="ARBA" id="ARBA00022741"/>
    </source>
</evidence>
<dbReference type="InterPro" id="IPR000719">
    <property type="entry name" value="Prot_kinase_dom"/>
</dbReference>
<accession>A0A7I8KHU0</accession>
<keyword evidence="17" id="KW-1185">Reference proteome</keyword>
<evidence type="ECO:0000256" key="8">
    <source>
        <dbReference type="ARBA" id="ARBA00022840"/>
    </source>
</evidence>
<dbReference type="SUPFAM" id="SSF52058">
    <property type="entry name" value="L domain-like"/>
    <property type="match status" value="1"/>
</dbReference>
<dbReference type="OrthoDB" id="676979at2759"/>
<keyword evidence="8 11" id="KW-0067">ATP-binding</keyword>
<dbReference type="InterPro" id="IPR032675">
    <property type="entry name" value="LRR_dom_sf"/>
</dbReference>
<dbReference type="FunFam" id="1.10.510.10:FF:000095">
    <property type="entry name" value="protein STRUBBELIG-RECEPTOR FAMILY 8"/>
    <property type="match status" value="1"/>
</dbReference>
<dbReference type="Proteomes" id="UP000663760">
    <property type="component" value="Chromosome 6"/>
</dbReference>
<evidence type="ECO:0000256" key="4">
    <source>
        <dbReference type="ARBA" id="ARBA00022692"/>
    </source>
</evidence>
<keyword evidence="2" id="KW-0597">Phosphoprotein</keyword>
<dbReference type="GO" id="GO:0005524">
    <property type="term" value="F:ATP binding"/>
    <property type="evidence" value="ECO:0007669"/>
    <property type="project" value="UniProtKB-UniRule"/>
</dbReference>
<dbReference type="AlphaFoldDB" id="A0A7I8KHU0"/>
<dbReference type="PRINTS" id="PR00019">
    <property type="entry name" value="LEURICHRPT"/>
</dbReference>
<dbReference type="Pfam" id="PF00560">
    <property type="entry name" value="LRR_1"/>
    <property type="match status" value="2"/>
</dbReference>
<dbReference type="Gene3D" id="3.80.10.10">
    <property type="entry name" value="Ribonuclease Inhibitor"/>
    <property type="match status" value="2"/>
</dbReference>
<dbReference type="PANTHER" id="PTHR48010">
    <property type="entry name" value="OS05G0588300 PROTEIN"/>
    <property type="match status" value="1"/>
</dbReference>
<evidence type="ECO:0000259" key="15">
    <source>
        <dbReference type="PROSITE" id="PS50011"/>
    </source>
</evidence>
<dbReference type="PROSITE" id="PS00107">
    <property type="entry name" value="PROTEIN_KINASE_ATP"/>
    <property type="match status" value="1"/>
</dbReference>
<dbReference type="SUPFAM" id="SSF56112">
    <property type="entry name" value="Protein kinase-like (PK-like)"/>
    <property type="match status" value="1"/>
</dbReference>
<dbReference type="FunFam" id="3.80.10.10:FF:000234">
    <property type="entry name" value="Probable inactive receptor kinase RLK902"/>
    <property type="match status" value="1"/>
</dbReference>
<comment type="subcellular location">
    <subcellularLocation>
        <location evidence="1">Cell membrane</location>
        <topology evidence="1">Single-pass membrane protein</topology>
    </subcellularLocation>
</comment>
<evidence type="ECO:0000256" key="5">
    <source>
        <dbReference type="ARBA" id="ARBA00022729"/>
    </source>
</evidence>
<dbReference type="Pfam" id="PF08263">
    <property type="entry name" value="LRRNT_2"/>
    <property type="match status" value="1"/>
</dbReference>
<evidence type="ECO:0000313" key="16">
    <source>
        <dbReference type="EMBL" id="CAA7397397.1"/>
    </source>
</evidence>
<dbReference type="PROSITE" id="PS51450">
    <property type="entry name" value="LRR"/>
    <property type="match status" value="1"/>
</dbReference>
<organism evidence="16 17">
    <name type="scientific">Spirodela intermedia</name>
    <name type="common">Intermediate duckweed</name>
    <dbReference type="NCBI Taxonomy" id="51605"/>
    <lineage>
        <taxon>Eukaryota</taxon>
        <taxon>Viridiplantae</taxon>
        <taxon>Streptophyta</taxon>
        <taxon>Embryophyta</taxon>
        <taxon>Tracheophyta</taxon>
        <taxon>Spermatophyta</taxon>
        <taxon>Magnoliopsida</taxon>
        <taxon>Liliopsida</taxon>
        <taxon>Araceae</taxon>
        <taxon>Lemnoideae</taxon>
        <taxon>Spirodela</taxon>
    </lineage>
</organism>
<dbReference type="InterPro" id="IPR017441">
    <property type="entry name" value="Protein_kinase_ATP_BS"/>
</dbReference>
<evidence type="ECO:0000256" key="10">
    <source>
        <dbReference type="ARBA" id="ARBA00023136"/>
    </source>
</evidence>
<feature type="binding site" evidence="11">
    <location>
        <position position="362"/>
    </location>
    <ligand>
        <name>ATP</name>
        <dbReference type="ChEBI" id="CHEBI:30616"/>
    </ligand>
</feature>
<feature type="chain" id="PRO_5029895732" description="Protein kinase domain-containing protein" evidence="14">
    <location>
        <begin position="25"/>
        <end position="639"/>
    </location>
</feature>
<feature type="signal peptide" evidence="14">
    <location>
        <begin position="1"/>
        <end position="24"/>
    </location>
</feature>
<keyword evidence="9 13" id="KW-1133">Transmembrane helix</keyword>
<evidence type="ECO:0000256" key="11">
    <source>
        <dbReference type="PROSITE-ProRule" id="PRU10141"/>
    </source>
</evidence>
<evidence type="ECO:0000256" key="3">
    <source>
        <dbReference type="ARBA" id="ARBA00022614"/>
    </source>
</evidence>
<evidence type="ECO:0000256" key="6">
    <source>
        <dbReference type="ARBA" id="ARBA00022737"/>
    </source>
</evidence>
<dbReference type="Gene3D" id="1.10.510.10">
    <property type="entry name" value="Transferase(Phosphotransferase) domain 1"/>
    <property type="match status" value="1"/>
</dbReference>
<evidence type="ECO:0000256" key="13">
    <source>
        <dbReference type="SAM" id="Phobius"/>
    </source>
</evidence>